<dbReference type="Proteomes" id="UP000219335">
    <property type="component" value="Unassembled WGS sequence"/>
</dbReference>
<evidence type="ECO:0000313" key="1">
    <source>
        <dbReference type="EMBL" id="SOD15915.1"/>
    </source>
</evidence>
<accession>A0A286A1Z5</accession>
<dbReference type="AlphaFoldDB" id="A0A286A1Z5"/>
<sequence length="81" mass="9590">MYLSFFNVIYKNTDKTNALYESVHKHSLYQKCQGDSLESFWLLKTSLCQLVQYNAFLFAIPQLIFFFDTLPTFTVFAPVRF</sequence>
<evidence type="ECO:0000313" key="2">
    <source>
        <dbReference type="Proteomes" id="UP000219335"/>
    </source>
</evidence>
<protein>
    <submittedName>
        <fullName evidence="1">Uncharacterized protein</fullName>
    </submittedName>
</protein>
<name>A0A286A1Z5_9PROT</name>
<gene>
    <name evidence="1" type="ORF">SAMN06297164_0141</name>
</gene>
<proteinExistence type="predicted"/>
<dbReference type="EMBL" id="OCMU01000001">
    <property type="protein sequence ID" value="SOD15915.1"/>
    <property type="molecule type" value="Genomic_DNA"/>
</dbReference>
<reference evidence="1 2" key="1">
    <citation type="submission" date="2017-09" db="EMBL/GenBank/DDBJ databases">
        <authorList>
            <person name="Ehlers B."/>
            <person name="Leendertz F.H."/>
        </authorList>
    </citation>
    <scope>NUCLEOTIDE SEQUENCE [LARGE SCALE GENOMIC DNA]</scope>
    <source>
        <strain evidence="1 2">Nm42</strain>
    </source>
</reference>
<organism evidence="1 2">
    <name type="scientific">Nitrosomonas ureae</name>
    <dbReference type="NCBI Taxonomy" id="44577"/>
    <lineage>
        <taxon>Bacteria</taxon>
        <taxon>Pseudomonadati</taxon>
        <taxon>Pseudomonadota</taxon>
        <taxon>Betaproteobacteria</taxon>
        <taxon>Nitrosomonadales</taxon>
        <taxon>Nitrosomonadaceae</taxon>
        <taxon>Nitrosomonas</taxon>
    </lineage>
</organism>